<feature type="transmembrane region" description="Helical" evidence="1">
    <location>
        <begin position="77"/>
        <end position="98"/>
    </location>
</feature>
<sequence>MSNNPFLNAFAAAAYITAVASVLYYGPKTVAPVDGVIVPIAFLSLFVLSTAMMGYFFLYQPARLFFENRHKEAAKLFLLTTAIFACITAAAMFALLFLSTRLS</sequence>
<keyword evidence="1" id="KW-1133">Transmembrane helix</keyword>
<dbReference type="EMBL" id="MFLW01000007">
    <property type="protein sequence ID" value="OGG78487.1"/>
    <property type="molecule type" value="Genomic_DNA"/>
</dbReference>
<reference evidence="2 3" key="1">
    <citation type="journal article" date="2016" name="Nat. Commun.">
        <title>Thousands of microbial genomes shed light on interconnected biogeochemical processes in an aquifer system.</title>
        <authorList>
            <person name="Anantharaman K."/>
            <person name="Brown C.T."/>
            <person name="Hug L.A."/>
            <person name="Sharon I."/>
            <person name="Castelle C.J."/>
            <person name="Probst A.J."/>
            <person name="Thomas B.C."/>
            <person name="Singh A."/>
            <person name="Wilkins M.J."/>
            <person name="Karaoz U."/>
            <person name="Brodie E.L."/>
            <person name="Williams K.H."/>
            <person name="Hubbard S.S."/>
            <person name="Banfield J.F."/>
        </authorList>
    </citation>
    <scope>NUCLEOTIDE SEQUENCE [LARGE SCALE GENOMIC DNA]</scope>
</reference>
<keyword evidence="1" id="KW-0812">Transmembrane</keyword>
<evidence type="ECO:0000313" key="3">
    <source>
        <dbReference type="Proteomes" id="UP000178811"/>
    </source>
</evidence>
<gene>
    <name evidence="2" type="ORF">A3A36_01615</name>
</gene>
<evidence type="ECO:0000313" key="2">
    <source>
        <dbReference type="EMBL" id="OGG78487.1"/>
    </source>
</evidence>
<accession>A0A1F6EY06</accession>
<organism evidence="2 3">
    <name type="scientific">Candidatus Kaiserbacteria bacterium RIFCSPLOWO2_01_FULL_52_12b</name>
    <dbReference type="NCBI Taxonomy" id="1798509"/>
    <lineage>
        <taxon>Bacteria</taxon>
        <taxon>Candidatus Kaiseribacteriota</taxon>
    </lineage>
</organism>
<dbReference type="Proteomes" id="UP000178811">
    <property type="component" value="Unassembled WGS sequence"/>
</dbReference>
<comment type="caution">
    <text evidence="2">The sequence shown here is derived from an EMBL/GenBank/DDBJ whole genome shotgun (WGS) entry which is preliminary data.</text>
</comment>
<evidence type="ECO:0000256" key="1">
    <source>
        <dbReference type="SAM" id="Phobius"/>
    </source>
</evidence>
<feature type="transmembrane region" description="Helical" evidence="1">
    <location>
        <begin position="37"/>
        <end position="57"/>
    </location>
</feature>
<dbReference type="AlphaFoldDB" id="A0A1F6EY06"/>
<proteinExistence type="predicted"/>
<name>A0A1F6EY06_9BACT</name>
<protein>
    <submittedName>
        <fullName evidence="2">Uncharacterized protein</fullName>
    </submittedName>
</protein>
<keyword evidence="1" id="KW-0472">Membrane</keyword>
<feature type="transmembrane region" description="Helical" evidence="1">
    <location>
        <begin position="6"/>
        <end position="25"/>
    </location>
</feature>